<accession>A0A5B8CEL0</accession>
<dbReference type="InterPro" id="IPR034139">
    <property type="entry name" value="TOPRIM_OLD"/>
</dbReference>
<dbReference type="Gene3D" id="3.40.50.300">
    <property type="entry name" value="P-loop containing nucleotide triphosphate hydrolases"/>
    <property type="match status" value="1"/>
</dbReference>
<dbReference type="InterPro" id="IPR027417">
    <property type="entry name" value="P-loop_NTPase"/>
</dbReference>
<protein>
    <submittedName>
        <fullName evidence="3">DUF2813 domain-containing protein</fullName>
    </submittedName>
</protein>
<organism evidence="3 4">
    <name type="scientific">Sphingobium fuliginis ATCC 27551</name>
    <dbReference type="NCBI Taxonomy" id="1208342"/>
    <lineage>
        <taxon>Bacteria</taxon>
        <taxon>Pseudomonadati</taxon>
        <taxon>Pseudomonadota</taxon>
        <taxon>Alphaproteobacteria</taxon>
        <taxon>Sphingomonadales</taxon>
        <taxon>Sphingomonadaceae</taxon>
        <taxon>Sphingobium</taxon>
    </lineage>
</organism>
<dbReference type="GO" id="GO:0016887">
    <property type="term" value="F:ATP hydrolysis activity"/>
    <property type="evidence" value="ECO:0007669"/>
    <property type="project" value="InterPro"/>
</dbReference>
<name>A0A5B8CEL0_SPHSA</name>
<evidence type="ECO:0000259" key="2">
    <source>
        <dbReference type="Pfam" id="PF20469"/>
    </source>
</evidence>
<dbReference type="SUPFAM" id="SSF52540">
    <property type="entry name" value="P-loop containing nucleoside triphosphate hydrolases"/>
    <property type="match status" value="1"/>
</dbReference>
<evidence type="ECO:0000313" key="4">
    <source>
        <dbReference type="Proteomes" id="UP000311469"/>
    </source>
</evidence>
<dbReference type="EMBL" id="CP041016">
    <property type="protein sequence ID" value="QDC36676.1"/>
    <property type="molecule type" value="Genomic_DNA"/>
</dbReference>
<dbReference type="Proteomes" id="UP000311469">
    <property type="component" value="Chromosome cSF1"/>
</dbReference>
<dbReference type="PANTHER" id="PTHR43581:SF4">
    <property type="entry name" value="ATP_GTP PHOSPHATASE"/>
    <property type="match status" value="1"/>
</dbReference>
<feature type="domain" description="OLD protein-like TOPRIM" evidence="2">
    <location>
        <begin position="363"/>
        <end position="431"/>
    </location>
</feature>
<dbReference type="InterPro" id="IPR051396">
    <property type="entry name" value="Bact_Antivir_Def_Nuclease"/>
</dbReference>
<dbReference type="InterPro" id="IPR003959">
    <property type="entry name" value="ATPase_AAA_core"/>
</dbReference>
<dbReference type="Pfam" id="PF13304">
    <property type="entry name" value="AAA_21"/>
    <property type="match status" value="1"/>
</dbReference>
<reference evidence="3 4" key="1">
    <citation type="submission" date="2019-06" db="EMBL/GenBank/DDBJ databases">
        <title>Genome organization and adaptive potential of archetypical organophosphate degarding Sphingobium fuliginis ATCC 27551.</title>
        <authorList>
            <person name="Sarwar A."/>
            <person name="Parthasarathy S."/>
            <person name="Singh C."/>
            <person name="Siddavattam D."/>
        </authorList>
    </citation>
    <scope>NUCLEOTIDE SEQUENCE [LARGE SCALE GENOMIC DNA]</scope>
    <source>
        <strain evidence="3 4">ATCC 27551</strain>
    </source>
</reference>
<dbReference type="RefSeq" id="WP_021225226.1">
    <property type="nucleotide sequence ID" value="NZ_CP041016.1"/>
</dbReference>
<evidence type="ECO:0000259" key="1">
    <source>
        <dbReference type="Pfam" id="PF13304"/>
    </source>
</evidence>
<dbReference type="GO" id="GO:0005524">
    <property type="term" value="F:ATP binding"/>
    <property type="evidence" value="ECO:0007669"/>
    <property type="project" value="InterPro"/>
</dbReference>
<dbReference type="KEGG" id="sufl:FIL70_04930"/>
<evidence type="ECO:0000313" key="3">
    <source>
        <dbReference type="EMBL" id="QDC36676.1"/>
    </source>
</evidence>
<dbReference type="AlphaFoldDB" id="A0A5B8CEL0"/>
<gene>
    <name evidence="3" type="ORF">FIL70_04930</name>
</gene>
<dbReference type="Pfam" id="PF20469">
    <property type="entry name" value="OLD-like_TOPRIM"/>
    <property type="match status" value="1"/>
</dbReference>
<proteinExistence type="predicted"/>
<sequence length="572" mass="61390">MARIRKIEIRNFRSIARLDWFPLSGINCLIGPGDSGKSTILDAIDFCLGARRNLTFCDDDFHGLRLDQPIQVSVTLGELDSQLRSMEAYGLYLRGFNFQSGVIEPEPGSGLDTVLTVELSVGDDLEPQWRLVSERAAALGQSRSLSWADRVRLAPTRLGQSGEHNLSWKRGSILNKVSEERASAASAIAQAARDARIAFGDKAKDQLGEALAAVQTTASRLGVPIAGQVQALLDAHGVNVTGGTISLHGGDGVPLRGLGLGSVRLLVAGLQRHVAGDAPMILIDELEHGLEPHRIIRLLTELGAKEQAPPLQAFVTSHSPVAVRELSIEQLHVVRPGPFGHTVSWMGRAGDVQGTVRKFPDALLARSVLVCEGASEVGLIRGLDLYRQATNRPSLTALGVALVDGGGDTTFARASAFQQMGYRTGVLRDSDIAVHGNLEAAFLQAGGKVFKWTDGHALEDELFMSLSVGGAKLLLERAIDLKEESVVSDHIRSVSQNAYQLETVRNVAAFGSLDAATRAMLGRASRTRKGWFKSVSAMEAVAQEIVAPDLHQTTGGQLRPTIDAIFAWIDHG</sequence>
<dbReference type="PANTHER" id="PTHR43581">
    <property type="entry name" value="ATP/GTP PHOSPHATASE"/>
    <property type="match status" value="1"/>
</dbReference>
<feature type="domain" description="ATPase AAA-type core" evidence="1">
    <location>
        <begin position="26"/>
        <end position="323"/>
    </location>
</feature>